<proteinExistence type="predicted"/>
<dbReference type="InterPro" id="IPR007889">
    <property type="entry name" value="HTH_Psq"/>
</dbReference>
<gene>
    <name evidence="3" type="ORF">DIABBA_LOCUS10899</name>
</gene>
<reference evidence="3" key="1">
    <citation type="submission" date="2022-01" db="EMBL/GenBank/DDBJ databases">
        <authorList>
            <person name="King R."/>
        </authorList>
    </citation>
    <scope>NUCLEOTIDE SEQUENCE</scope>
</reference>
<dbReference type="InterPro" id="IPR009057">
    <property type="entry name" value="Homeodomain-like_sf"/>
</dbReference>
<dbReference type="SUPFAM" id="SSF46689">
    <property type="entry name" value="Homeodomain-like"/>
    <property type="match status" value="1"/>
</dbReference>
<dbReference type="Gene3D" id="1.10.10.60">
    <property type="entry name" value="Homeodomain-like"/>
    <property type="match status" value="1"/>
</dbReference>
<dbReference type="Pfam" id="PF05225">
    <property type="entry name" value="HTH_psq"/>
    <property type="match status" value="1"/>
</dbReference>
<dbReference type="GO" id="GO:0003677">
    <property type="term" value="F:DNA binding"/>
    <property type="evidence" value="ECO:0007669"/>
    <property type="project" value="InterPro"/>
</dbReference>
<name>A0A9N9XFZ8_DIABA</name>
<evidence type="ECO:0000313" key="4">
    <source>
        <dbReference type="Proteomes" id="UP001153709"/>
    </source>
</evidence>
<accession>A0A9N9XFZ8</accession>
<dbReference type="EMBL" id="OU898282">
    <property type="protein sequence ID" value="CAG9837954.1"/>
    <property type="molecule type" value="Genomic_DNA"/>
</dbReference>
<organism evidence="3 4">
    <name type="scientific">Diabrotica balteata</name>
    <name type="common">Banded cucumber beetle</name>
    <dbReference type="NCBI Taxonomy" id="107213"/>
    <lineage>
        <taxon>Eukaryota</taxon>
        <taxon>Metazoa</taxon>
        <taxon>Ecdysozoa</taxon>
        <taxon>Arthropoda</taxon>
        <taxon>Hexapoda</taxon>
        <taxon>Insecta</taxon>
        <taxon>Pterygota</taxon>
        <taxon>Neoptera</taxon>
        <taxon>Endopterygota</taxon>
        <taxon>Coleoptera</taxon>
        <taxon>Polyphaga</taxon>
        <taxon>Cucujiformia</taxon>
        <taxon>Chrysomeloidea</taxon>
        <taxon>Chrysomelidae</taxon>
        <taxon>Galerucinae</taxon>
        <taxon>Diabroticina</taxon>
        <taxon>Diabroticites</taxon>
        <taxon>Diabrotica</taxon>
    </lineage>
</organism>
<feature type="domain" description="HTH psq-type" evidence="2">
    <location>
        <begin position="31"/>
        <end position="66"/>
    </location>
</feature>
<dbReference type="OrthoDB" id="6766223at2759"/>
<sequence length="126" mass="14397">MLCTRLQKRCSNAYFSEKTRDMSTRKRAQWTEEAIEAAMNAVRDGMAVYKAALTFNIPRRTLRNHLASGSLQKRIGRRPVLTKLQEEELVRRIGRLCDVGMPLTPKILRKNVYAFVKEAGKASILS</sequence>
<dbReference type="GO" id="GO:0005634">
    <property type="term" value="C:nucleus"/>
    <property type="evidence" value="ECO:0007669"/>
    <property type="project" value="UniProtKB-SubCell"/>
</dbReference>
<evidence type="ECO:0000256" key="1">
    <source>
        <dbReference type="ARBA" id="ARBA00004123"/>
    </source>
</evidence>
<evidence type="ECO:0000259" key="2">
    <source>
        <dbReference type="Pfam" id="PF05225"/>
    </source>
</evidence>
<evidence type="ECO:0000313" key="3">
    <source>
        <dbReference type="EMBL" id="CAG9837954.1"/>
    </source>
</evidence>
<comment type="subcellular location">
    <subcellularLocation>
        <location evidence="1">Nucleus</location>
    </subcellularLocation>
</comment>
<dbReference type="AlphaFoldDB" id="A0A9N9XFZ8"/>
<protein>
    <recommendedName>
        <fullName evidence="2">HTH psq-type domain-containing protein</fullName>
    </recommendedName>
</protein>
<keyword evidence="4" id="KW-1185">Reference proteome</keyword>
<dbReference type="Proteomes" id="UP001153709">
    <property type="component" value="Chromosome 7"/>
</dbReference>